<accession>A0A0E9X643</accession>
<reference evidence="1" key="2">
    <citation type="journal article" date="2015" name="Fish Shellfish Immunol.">
        <title>Early steps in the European eel (Anguilla anguilla)-Vibrio vulnificus interaction in the gills: Role of the RtxA13 toxin.</title>
        <authorList>
            <person name="Callol A."/>
            <person name="Pajuelo D."/>
            <person name="Ebbesson L."/>
            <person name="Teles M."/>
            <person name="MacKenzie S."/>
            <person name="Amaro C."/>
        </authorList>
    </citation>
    <scope>NUCLEOTIDE SEQUENCE</scope>
</reference>
<dbReference type="EMBL" id="GBXM01010498">
    <property type="protein sequence ID" value="JAH98079.1"/>
    <property type="molecule type" value="Transcribed_RNA"/>
</dbReference>
<sequence>MQQVKALALHVHLHNIGGGLHVCRGNHLKTSCRGSPGIGAFVLKWTTLLTVAASVVHAQKRVTAHGSRPRVFQYEGVGVSPTLSF</sequence>
<organism evidence="1">
    <name type="scientific">Anguilla anguilla</name>
    <name type="common">European freshwater eel</name>
    <name type="synonym">Muraena anguilla</name>
    <dbReference type="NCBI Taxonomy" id="7936"/>
    <lineage>
        <taxon>Eukaryota</taxon>
        <taxon>Metazoa</taxon>
        <taxon>Chordata</taxon>
        <taxon>Craniata</taxon>
        <taxon>Vertebrata</taxon>
        <taxon>Euteleostomi</taxon>
        <taxon>Actinopterygii</taxon>
        <taxon>Neopterygii</taxon>
        <taxon>Teleostei</taxon>
        <taxon>Anguilliformes</taxon>
        <taxon>Anguillidae</taxon>
        <taxon>Anguilla</taxon>
    </lineage>
</organism>
<dbReference type="AlphaFoldDB" id="A0A0E9X643"/>
<name>A0A0E9X643_ANGAN</name>
<protein>
    <submittedName>
        <fullName evidence="1">Uncharacterized protein</fullName>
    </submittedName>
</protein>
<evidence type="ECO:0000313" key="1">
    <source>
        <dbReference type="EMBL" id="JAH98079.1"/>
    </source>
</evidence>
<proteinExistence type="predicted"/>
<reference evidence="1" key="1">
    <citation type="submission" date="2014-11" db="EMBL/GenBank/DDBJ databases">
        <authorList>
            <person name="Amaro Gonzalez C."/>
        </authorList>
    </citation>
    <scope>NUCLEOTIDE SEQUENCE</scope>
</reference>